<name>A0AAV7T6Y2_PLEWA</name>
<organism evidence="2 3">
    <name type="scientific">Pleurodeles waltl</name>
    <name type="common">Iberian ribbed newt</name>
    <dbReference type="NCBI Taxonomy" id="8319"/>
    <lineage>
        <taxon>Eukaryota</taxon>
        <taxon>Metazoa</taxon>
        <taxon>Chordata</taxon>
        <taxon>Craniata</taxon>
        <taxon>Vertebrata</taxon>
        <taxon>Euteleostomi</taxon>
        <taxon>Amphibia</taxon>
        <taxon>Batrachia</taxon>
        <taxon>Caudata</taxon>
        <taxon>Salamandroidea</taxon>
        <taxon>Salamandridae</taxon>
        <taxon>Pleurodelinae</taxon>
        <taxon>Pleurodeles</taxon>
    </lineage>
</organism>
<feature type="region of interest" description="Disordered" evidence="1">
    <location>
        <begin position="35"/>
        <end position="63"/>
    </location>
</feature>
<reference evidence="2" key="1">
    <citation type="journal article" date="2022" name="bioRxiv">
        <title>Sequencing and chromosome-scale assembly of the giantPleurodeles waltlgenome.</title>
        <authorList>
            <person name="Brown T."/>
            <person name="Elewa A."/>
            <person name="Iarovenko S."/>
            <person name="Subramanian E."/>
            <person name="Araus A.J."/>
            <person name="Petzold A."/>
            <person name="Susuki M."/>
            <person name="Suzuki K.-i.T."/>
            <person name="Hayashi T."/>
            <person name="Toyoda A."/>
            <person name="Oliveira C."/>
            <person name="Osipova E."/>
            <person name="Leigh N.D."/>
            <person name="Simon A."/>
            <person name="Yun M.H."/>
        </authorList>
    </citation>
    <scope>NUCLEOTIDE SEQUENCE</scope>
    <source>
        <strain evidence="2">20211129_DDA</strain>
        <tissue evidence="2">Liver</tissue>
    </source>
</reference>
<dbReference type="AlphaFoldDB" id="A0AAV7T6Y2"/>
<dbReference type="Proteomes" id="UP001066276">
    <property type="component" value="Chromosome 4_1"/>
</dbReference>
<sequence length="100" mass="11496">MEDRGSIQQIDLQEILKGAREVASTHSKEWILRQIREERAGKRPSEEAPNDEGHSETTRSNVFFPTDVNHHIYTTGGVRINERIDIKFAVTKDTSDRSNF</sequence>
<comment type="caution">
    <text evidence="2">The sequence shown here is derived from an EMBL/GenBank/DDBJ whole genome shotgun (WGS) entry which is preliminary data.</text>
</comment>
<feature type="compositionally biased region" description="Basic and acidic residues" evidence="1">
    <location>
        <begin position="35"/>
        <end position="57"/>
    </location>
</feature>
<keyword evidence="3" id="KW-1185">Reference proteome</keyword>
<evidence type="ECO:0000256" key="1">
    <source>
        <dbReference type="SAM" id="MobiDB-lite"/>
    </source>
</evidence>
<dbReference type="EMBL" id="JANPWB010000007">
    <property type="protein sequence ID" value="KAJ1172183.1"/>
    <property type="molecule type" value="Genomic_DNA"/>
</dbReference>
<proteinExistence type="predicted"/>
<evidence type="ECO:0000313" key="2">
    <source>
        <dbReference type="EMBL" id="KAJ1172183.1"/>
    </source>
</evidence>
<gene>
    <name evidence="2" type="ORF">NDU88_004033</name>
</gene>
<accession>A0AAV7T6Y2</accession>
<evidence type="ECO:0000313" key="3">
    <source>
        <dbReference type="Proteomes" id="UP001066276"/>
    </source>
</evidence>
<protein>
    <submittedName>
        <fullName evidence="2">Uncharacterized protein</fullName>
    </submittedName>
</protein>